<reference evidence="3 4" key="1">
    <citation type="submission" date="2016-03" db="EMBL/GenBank/DDBJ databases">
        <title>Genome sequence of Rhodococcus kyotonensis KB10.</title>
        <authorList>
            <person name="Jeong H."/>
            <person name="Hong C.E."/>
            <person name="Jo S.H."/>
            <person name="Park J.M."/>
        </authorList>
    </citation>
    <scope>NUCLEOTIDE SEQUENCE [LARGE SCALE GENOMIC DNA]</scope>
    <source>
        <strain evidence="3 4">KB10</strain>
    </source>
</reference>
<keyword evidence="4" id="KW-1185">Reference proteome</keyword>
<feature type="region of interest" description="Disordered" evidence="2">
    <location>
        <begin position="87"/>
        <end position="148"/>
    </location>
</feature>
<evidence type="ECO:0000313" key="4">
    <source>
        <dbReference type="Proteomes" id="UP000077519"/>
    </source>
</evidence>
<dbReference type="EMBL" id="LVHI01000011">
    <property type="protein sequence ID" value="OAK55337.1"/>
    <property type="molecule type" value="Genomic_DNA"/>
</dbReference>
<proteinExistence type="predicted"/>
<accession>A0A177YIH8</accession>
<sequence length="148" mass="16043">MGLSTGRAVVLAVVVCALALTLAMPLRTYFSQRAELQQVLAERENLENDVRNLELEKSQLNEPARIAAAARTRLFWVMPGETPYTVQLPGDVAKSDREEEANKQSAGPWYRDLWESAVQPQPTDEPETPPLPALAPAPAPAAEGGPVG</sequence>
<evidence type="ECO:0000313" key="3">
    <source>
        <dbReference type="EMBL" id="OAK55337.1"/>
    </source>
</evidence>
<organism evidence="3 4">
    <name type="scientific">Rhodococcoides kyotonense</name>
    <dbReference type="NCBI Taxonomy" id="398843"/>
    <lineage>
        <taxon>Bacteria</taxon>
        <taxon>Bacillati</taxon>
        <taxon>Actinomycetota</taxon>
        <taxon>Actinomycetes</taxon>
        <taxon>Mycobacteriales</taxon>
        <taxon>Nocardiaceae</taxon>
        <taxon>Rhodococcoides</taxon>
    </lineage>
</organism>
<feature type="compositionally biased region" description="Basic and acidic residues" evidence="2">
    <location>
        <begin position="93"/>
        <end position="102"/>
    </location>
</feature>
<feature type="coiled-coil region" evidence="1">
    <location>
        <begin position="29"/>
        <end position="63"/>
    </location>
</feature>
<dbReference type="InterPro" id="IPR007060">
    <property type="entry name" value="FtsL/DivIC"/>
</dbReference>
<evidence type="ECO:0000256" key="1">
    <source>
        <dbReference type="SAM" id="Coils"/>
    </source>
</evidence>
<keyword evidence="1" id="KW-0175">Coiled coil</keyword>
<gene>
    <name evidence="3" type="ORF">A3K89_20955</name>
</gene>
<dbReference type="Proteomes" id="UP000077519">
    <property type="component" value="Unassembled WGS sequence"/>
</dbReference>
<comment type="caution">
    <text evidence="3">The sequence shown here is derived from an EMBL/GenBank/DDBJ whole genome shotgun (WGS) entry which is preliminary data.</text>
</comment>
<name>A0A177YIH8_9NOCA</name>
<protein>
    <submittedName>
        <fullName evidence="3">Septum formation initiator family protein</fullName>
    </submittedName>
</protein>
<evidence type="ECO:0000256" key="2">
    <source>
        <dbReference type="SAM" id="MobiDB-lite"/>
    </source>
</evidence>
<dbReference type="AlphaFoldDB" id="A0A177YIH8"/>
<feature type="compositionally biased region" description="Pro residues" evidence="2">
    <location>
        <begin position="128"/>
        <end position="139"/>
    </location>
</feature>
<dbReference type="Pfam" id="PF04977">
    <property type="entry name" value="DivIC"/>
    <property type="match status" value="1"/>
</dbReference>